<reference evidence="4 5" key="1">
    <citation type="submission" date="2019-06" db="EMBL/GenBank/DDBJ databases">
        <authorList>
            <person name="Le Quere A."/>
            <person name="Colella S."/>
        </authorList>
    </citation>
    <scope>NUCLEOTIDE SEQUENCE [LARGE SCALE GENOMIC DNA]</scope>
    <source>
        <strain evidence="4">EmedicaeMD41</strain>
    </source>
</reference>
<dbReference type="SUPFAM" id="SSF53850">
    <property type="entry name" value="Periplasmic binding protein-like II"/>
    <property type="match status" value="1"/>
</dbReference>
<organism evidence="4 5">
    <name type="scientific">Sinorhizobium medicae</name>
    <dbReference type="NCBI Taxonomy" id="110321"/>
    <lineage>
        <taxon>Bacteria</taxon>
        <taxon>Pseudomonadati</taxon>
        <taxon>Pseudomonadota</taxon>
        <taxon>Alphaproteobacteria</taxon>
        <taxon>Hyphomicrobiales</taxon>
        <taxon>Rhizobiaceae</taxon>
        <taxon>Sinorhizobium/Ensifer group</taxon>
        <taxon>Sinorhizobium</taxon>
    </lineage>
</organism>
<dbReference type="PANTHER" id="PTHR43649:SF12">
    <property type="entry name" value="DIACETYLCHITOBIOSE BINDING PROTEIN DASA"/>
    <property type="match status" value="1"/>
</dbReference>
<dbReference type="GO" id="GO:0042597">
    <property type="term" value="C:periplasmic space"/>
    <property type="evidence" value="ECO:0007669"/>
    <property type="project" value="UniProtKB-SubCell"/>
</dbReference>
<keyword evidence="3" id="KW-0574">Periplasm</keyword>
<name>A0A508WUD9_9HYPH</name>
<sequence>MIRIDLKRICSVAVIAMLATPALGEPVTIAVWMHEHPPRLALDEKLVAAFEQANPDINVDLTIFPNAQFEQRLQIGFASGDGPDLFNSGSFNIGQYRHSRLLAPVDLKTVGVDDLNELKAKFGIGIAGAEFDGVAYGLPTEVSNYACVANNALWRTAGLNPAKDAPATWEEMVEVARKLTRRDDGNVPVVRGFDFNWSDPIFMWLTFNAMVNQLGGTVIDEAALTADFDSVQVRTVMDFWSAWANDWALGGPQYTASRDAFLAGELATECTFGSWGRDQFKAAGIDYTFFPVPRWREGTVDTGFNAYAYYMMVNANAPPERQEAAWRFAAFYASQGEALFEEAGLFTTVPAVQELESYTSDGSNTIFTDELDKAVFSPRVPGFNELGDALARARDRIVINHEDASAALGELEAEASTILGRF</sequence>
<comment type="similarity">
    <text evidence="2">Belongs to the bacterial solute-binding protein 1 family.</text>
</comment>
<evidence type="ECO:0000313" key="5">
    <source>
        <dbReference type="Proteomes" id="UP000507954"/>
    </source>
</evidence>
<evidence type="ECO:0000313" key="4">
    <source>
        <dbReference type="EMBL" id="VTZ60845.1"/>
    </source>
</evidence>
<accession>A0A508WUD9</accession>
<gene>
    <name evidence="4" type="ORF">EMEDMD4_210026</name>
</gene>
<protein>
    <submittedName>
        <fullName evidence="4">Extracellular solute-binding protein family 1</fullName>
    </submittedName>
</protein>
<evidence type="ECO:0000256" key="2">
    <source>
        <dbReference type="ARBA" id="ARBA00008520"/>
    </source>
</evidence>
<dbReference type="AlphaFoldDB" id="A0A508WUD9"/>
<dbReference type="Pfam" id="PF01547">
    <property type="entry name" value="SBP_bac_1"/>
    <property type="match status" value="1"/>
</dbReference>
<dbReference type="RefSeq" id="WP_018208221.1">
    <property type="nucleotide sequence ID" value="NZ_CABFNB010000086.1"/>
</dbReference>
<dbReference type="EMBL" id="CABFNB010000086">
    <property type="protein sequence ID" value="VTZ60845.1"/>
    <property type="molecule type" value="Genomic_DNA"/>
</dbReference>
<dbReference type="Proteomes" id="UP000507954">
    <property type="component" value="Unassembled WGS sequence"/>
</dbReference>
<dbReference type="InterPro" id="IPR006059">
    <property type="entry name" value="SBP"/>
</dbReference>
<dbReference type="Gene3D" id="3.40.190.10">
    <property type="entry name" value="Periplasmic binding protein-like II"/>
    <property type="match status" value="1"/>
</dbReference>
<comment type="subcellular location">
    <subcellularLocation>
        <location evidence="1">Periplasm</location>
    </subcellularLocation>
</comment>
<dbReference type="InterPro" id="IPR050490">
    <property type="entry name" value="Bact_solute-bd_prot1"/>
</dbReference>
<dbReference type="PANTHER" id="PTHR43649">
    <property type="entry name" value="ARABINOSE-BINDING PROTEIN-RELATED"/>
    <property type="match status" value="1"/>
</dbReference>
<evidence type="ECO:0000256" key="3">
    <source>
        <dbReference type="ARBA" id="ARBA00022764"/>
    </source>
</evidence>
<evidence type="ECO:0000256" key="1">
    <source>
        <dbReference type="ARBA" id="ARBA00004418"/>
    </source>
</evidence>
<proteinExistence type="inferred from homology"/>